<dbReference type="RefSeq" id="XP_002733146.1">
    <property type="nucleotide sequence ID" value="XM_002733100.2"/>
</dbReference>
<dbReference type="Pfam" id="PF20478">
    <property type="entry name" value="P2RX7_C"/>
    <property type="match status" value="1"/>
</dbReference>
<evidence type="ECO:0000313" key="4">
    <source>
        <dbReference type="RefSeq" id="XP_002733146.1"/>
    </source>
</evidence>
<dbReference type="RefSeq" id="XP_002740601.1">
    <property type="nucleotide sequence ID" value="XM_002740555.2"/>
</dbReference>
<evidence type="ECO:0000313" key="5">
    <source>
        <dbReference type="RefSeq" id="XP_002740601.1"/>
    </source>
</evidence>
<dbReference type="GeneID" id="100375713"/>
<feature type="domain" description="P2X purinoreceptor 7 intracellular" evidence="2">
    <location>
        <begin position="167"/>
        <end position="287"/>
    </location>
</feature>
<evidence type="ECO:0000313" key="3">
    <source>
        <dbReference type="Proteomes" id="UP000694865"/>
    </source>
</evidence>
<accession>A0ABM0GZ52</accession>
<dbReference type="InterPro" id="IPR046815">
    <property type="entry name" value="P2RX7_C"/>
</dbReference>
<evidence type="ECO:0000256" key="1">
    <source>
        <dbReference type="SAM" id="MobiDB-lite"/>
    </source>
</evidence>
<evidence type="ECO:0000259" key="2">
    <source>
        <dbReference type="Pfam" id="PF20478"/>
    </source>
</evidence>
<name>A0ABM0GZ52_SACKO</name>
<dbReference type="GeneID" id="100368389"/>
<dbReference type="PANTHER" id="PTHR36981:SF3">
    <property type="entry name" value="UBIQUITIN-LIKE PROTEASE FAMILY PROFILE DOMAIN-CONTAINING PROTEIN"/>
    <property type="match status" value="1"/>
</dbReference>
<proteinExistence type="predicted"/>
<dbReference type="Proteomes" id="UP000694865">
    <property type="component" value="Unplaced"/>
</dbReference>
<feature type="region of interest" description="Disordered" evidence="1">
    <location>
        <begin position="65"/>
        <end position="85"/>
    </location>
</feature>
<dbReference type="PANTHER" id="PTHR36981">
    <property type="entry name" value="ZGC:195170"/>
    <property type="match status" value="1"/>
</dbReference>
<gene>
    <name evidence="5" type="primary">LOC100368389</name>
    <name evidence="4" type="synonym">LOC100375713</name>
</gene>
<keyword evidence="3" id="KW-1185">Reference proteome</keyword>
<organism evidence="3 5">
    <name type="scientific">Saccoglossus kowalevskii</name>
    <name type="common">Acorn worm</name>
    <dbReference type="NCBI Taxonomy" id="10224"/>
    <lineage>
        <taxon>Eukaryota</taxon>
        <taxon>Metazoa</taxon>
        <taxon>Hemichordata</taxon>
        <taxon>Enteropneusta</taxon>
        <taxon>Harrimaniidae</taxon>
        <taxon>Saccoglossus</taxon>
    </lineage>
</organism>
<reference evidence="4 5" key="1">
    <citation type="submission" date="2025-05" db="UniProtKB">
        <authorList>
            <consortium name="RefSeq"/>
        </authorList>
    </citation>
    <scope>IDENTIFICATION</scope>
    <source>
        <tissue evidence="4 5">Testes</tissue>
    </source>
</reference>
<protein>
    <submittedName>
        <fullName evidence="5">Uncharacterized protein LOC100368389</fullName>
    </submittedName>
    <submittedName>
        <fullName evidence="4">Uncharacterized protein LOC100375713</fullName>
    </submittedName>
</protein>
<sequence>MAANYDLAMIEEALRTVENVDEPRSCKCKGACMRKHGRGACPCKTWDELCNDACSCGKHRPCMNKASDSTSEDSDGAEDAVAVNTRIPQRKRRLVVQRQVPLSEEDKQRDHKRKMQEFVSGLPRERLEHITLELFRRQPGACADLVLQEGSDPTISNPPPDPLPVPKPNETTPPWCKCGQCINMPTQIENKCCVVRQGQECLTGSWLFQHLVLDGDVLEVAMRVVADVYAENPLRDNACFRHYAYRQFIYWQYGRLGKGNRRVVPSCCVWAVRRRFPSPNNVYVGFKEGAIQD</sequence>